<keyword evidence="18" id="KW-0807">Transducer</keyword>
<feature type="transmembrane region" description="Helical" evidence="19">
    <location>
        <begin position="651"/>
        <end position="672"/>
    </location>
</feature>
<keyword evidence="11" id="KW-0770">Synapse</keyword>
<feature type="transmembrane region" description="Helical" evidence="19">
    <location>
        <begin position="193"/>
        <end position="214"/>
    </location>
</feature>
<evidence type="ECO:0000256" key="12">
    <source>
        <dbReference type="ARBA" id="ARBA00023053"/>
    </source>
</evidence>
<evidence type="ECO:0000256" key="10">
    <source>
        <dbReference type="ARBA" id="ARBA00022989"/>
    </source>
</evidence>
<reference evidence="21 22" key="1">
    <citation type="submission" date="2019-01" db="EMBL/GenBank/DDBJ databases">
        <title>Genome Assembly of Collichthys lucidus.</title>
        <authorList>
            <person name="Cai M."/>
            <person name="Xiao S."/>
        </authorList>
    </citation>
    <scope>NUCLEOTIDE SEQUENCE [LARGE SCALE GENOMIC DNA]</scope>
    <source>
        <strain evidence="21">JT15FE1705JMU</strain>
        <tissue evidence="21">Muscle</tissue>
    </source>
</reference>
<evidence type="ECO:0000256" key="3">
    <source>
        <dbReference type="ARBA" id="ARBA00022448"/>
    </source>
</evidence>
<dbReference type="EMBL" id="CM014084">
    <property type="protein sequence ID" value="TKS73555.1"/>
    <property type="molecule type" value="Genomic_DNA"/>
</dbReference>
<feature type="transmembrane region" description="Helical" evidence="19">
    <location>
        <begin position="64"/>
        <end position="85"/>
    </location>
</feature>
<dbReference type="InterPro" id="IPR011701">
    <property type="entry name" value="MFS"/>
</dbReference>
<dbReference type="FunFam" id="1.20.1250.20:FF:000004">
    <property type="entry name" value="vesicular glutamate transporter 2 isoform X1"/>
    <property type="match status" value="1"/>
</dbReference>
<comment type="subcellular location">
    <subcellularLocation>
        <location evidence="2">Cell membrane</location>
        <topology evidence="2">Multi-pass membrane protein</topology>
    </subcellularLocation>
    <subcellularLocation>
        <location evidence="1">Cytoplasmic vesicle</location>
        <location evidence="1">Secretory vesicle</location>
        <location evidence="1">Synaptic vesicle membrane</location>
    </subcellularLocation>
</comment>
<dbReference type="GO" id="GO:0015293">
    <property type="term" value="F:symporter activity"/>
    <property type="evidence" value="ECO:0007669"/>
    <property type="project" value="UniProtKB-KW"/>
</dbReference>
<dbReference type="PANTHER" id="PTHR11662">
    <property type="entry name" value="SOLUTE CARRIER FAMILY 17"/>
    <property type="match status" value="1"/>
</dbReference>
<keyword evidence="6" id="KW-0592">Phosphate transport</keyword>
<feature type="transmembrane region" description="Helical" evidence="19">
    <location>
        <begin position="588"/>
        <end position="606"/>
    </location>
</feature>
<dbReference type="GO" id="GO:0004930">
    <property type="term" value="F:G protein-coupled receptor activity"/>
    <property type="evidence" value="ECO:0007669"/>
    <property type="project" value="UniProtKB-KW"/>
</dbReference>
<feature type="transmembrane region" description="Helical" evidence="19">
    <location>
        <begin position="684"/>
        <end position="704"/>
    </location>
</feature>
<dbReference type="GO" id="GO:0006817">
    <property type="term" value="P:phosphate ion transport"/>
    <property type="evidence" value="ECO:0007669"/>
    <property type="project" value="UniProtKB-KW"/>
</dbReference>
<feature type="transmembrane region" description="Helical" evidence="19">
    <location>
        <begin position="105"/>
        <end position="122"/>
    </location>
</feature>
<evidence type="ECO:0000256" key="18">
    <source>
        <dbReference type="RuleBase" id="RU000688"/>
    </source>
</evidence>
<evidence type="ECO:0000256" key="7">
    <source>
        <dbReference type="ARBA" id="ARBA00022692"/>
    </source>
</evidence>
<evidence type="ECO:0000256" key="4">
    <source>
        <dbReference type="ARBA" id="ARBA00022449"/>
    </source>
</evidence>
<keyword evidence="16" id="KW-0739">Sodium transport</keyword>
<keyword evidence="18" id="KW-0675">Receptor</keyword>
<name>A0A4U5UJ55_COLLU</name>
<keyword evidence="22" id="KW-1185">Reference proteome</keyword>
<evidence type="ECO:0000256" key="19">
    <source>
        <dbReference type="SAM" id="Phobius"/>
    </source>
</evidence>
<dbReference type="PRINTS" id="PR00237">
    <property type="entry name" value="GPCRRHODOPSN"/>
</dbReference>
<keyword evidence="4" id="KW-0050">Antiport</keyword>
<evidence type="ECO:0000256" key="14">
    <source>
        <dbReference type="ARBA" id="ARBA00023136"/>
    </source>
</evidence>
<keyword evidence="15" id="KW-0325">Glycoprotein</keyword>
<gene>
    <name evidence="21" type="ORF">D9C73_007634</name>
</gene>
<keyword evidence="7 18" id="KW-0812">Transmembrane</keyword>
<keyword evidence="3" id="KW-0813">Transport</keyword>
<dbReference type="CDD" id="cd14982">
    <property type="entry name" value="7tmA_purinoceptor-like"/>
    <property type="match status" value="1"/>
</dbReference>
<evidence type="ECO:0000256" key="6">
    <source>
        <dbReference type="ARBA" id="ARBA00022592"/>
    </source>
</evidence>
<sequence>MSVTIQPPEETFCNLDTHQPLPVVQLYVMPSIFLVVVILGLPLNLLSLWIFFHRLRRWSRSTVFLFNLTLADTSWLLALPFLINYHLNHLYWKMGLTICTGVRMFYHNYFYLSIFFVTCISVDRYLAIVHPLRSLVLLSQRQTCLLCVTVWLATLIISIPVATMSLIQTCPGSNRTVCTLYILLSETQESLPYSTFCTTVGFLFPLLSICYCGLHSVRKLRHRPCRSYPHNKQRRLLCAVLVIFAFFYLPYHLSRNAAIYIRAIYPDNPASWHYADLIFALEMCICSLITCVNPLFSCFIGGQFRRELHSTFAVMFSKISGAQVASMISKRTRMTMRRLEKRQQTGEAIELTEDGRPTAEQERKTPLCDCTCFGLPRRYIIAMLSGLGFCISFGIRCNLGVAIVSMVNNSTIHQNGKIIVTESIWGCHRSDIHPEHVHSHRRPGALRMCHLREDITRAGGGSYAGAVIAMPLAGILVQYTGWSSVFYVYGCFGIFWYMFWVLVSYESPAEHPTITDEERRYIEESIGESAQLMGAMEKYKTPWRKFFSSMPVYAIIVANFCRSWTFYLLLISQPAYFEEVFGFEISKVGILSALPHLVMTIIVPLGGQLADYLRTHNIMSTTMVRKIMNCGGFGMEATLLLVVGYSHSKGVAISFLVLAVGFSGFAISGFNVNHLDIAPRYASILMGISNGVGTLSGMVCPLIVGAMTKNKNMCARLGKSGSMSSFIASLVHYGGVVFYGLFASGEKQPWADPEETSEEKCGFIDEDELAEETGDITQGYGAMGGPAKSYGATAQLNGGWVQDWDKTEEYVQEPAGKMYAERGYS</sequence>
<dbReference type="GO" id="GO:0060076">
    <property type="term" value="C:excitatory synapse"/>
    <property type="evidence" value="ECO:0007669"/>
    <property type="project" value="TreeGrafter"/>
</dbReference>
<evidence type="ECO:0000256" key="17">
    <source>
        <dbReference type="ARBA" id="ARBA00023329"/>
    </source>
</evidence>
<evidence type="ECO:0000313" key="22">
    <source>
        <dbReference type="Proteomes" id="UP000298787"/>
    </source>
</evidence>
<evidence type="ECO:0000256" key="8">
    <source>
        <dbReference type="ARBA" id="ARBA00022775"/>
    </source>
</evidence>
<dbReference type="SUPFAM" id="SSF103473">
    <property type="entry name" value="MFS general substrate transporter"/>
    <property type="match status" value="1"/>
</dbReference>
<keyword evidence="5" id="KW-1003">Cell membrane</keyword>
<dbReference type="PROSITE" id="PS50262">
    <property type="entry name" value="G_PROTEIN_RECEP_F1_2"/>
    <property type="match status" value="1"/>
</dbReference>
<feature type="transmembrane region" description="Helical" evidence="19">
    <location>
        <begin position="486"/>
        <end position="505"/>
    </location>
</feature>
<keyword evidence="8" id="KW-0532">Neurotransmitter transport</keyword>
<dbReference type="GO" id="GO:0098700">
    <property type="term" value="P:neurotransmitter loading into synaptic vesicle"/>
    <property type="evidence" value="ECO:0007669"/>
    <property type="project" value="TreeGrafter"/>
</dbReference>
<feature type="transmembrane region" description="Helical" evidence="19">
    <location>
        <begin position="27"/>
        <end position="52"/>
    </location>
</feature>
<accession>A0A4U5UJ55</accession>
<proteinExistence type="inferred from homology"/>
<dbReference type="InterPro" id="IPR036259">
    <property type="entry name" value="MFS_trans_sf"/>
</dbReference>
<keyword evidence="10 19" id="KW-1133">Transmembrane helix</keyword>
<keyword evidence="13" id="KW-0406">Ion transport</keyword>
<dbReference type="STRING" id="240159.A0A4U5UJ55"/>
<dbReference type="SUPFAM" id="SSF81321">
    <property type="entry name" value="Family A G protein-coupled receptor-like"/>
    <property type="match status" value="1"/>
</dbReference>
<dbReference type="PANTHER" id="PTHR11662:SF201">
    <property type="entry name" value="VESICULAR GLUTAMATE TRANSPORTER 2"/>
    <property type="match status" value="1"/>
</dbReference>
<evidence type="ECO:0000313" key="21">
    <source>
        <dbReference type="EMBL" id="TKS73555.1"/>
    </source>
</evidence>
<evidence type="ECO:0000256" key="9">
    <source>
        <dbReference type="ARBA" id="ARBA00022847"/>
    </source>
</evidence>
<dbReference type="InterPro" id="IPR017452">
    <property type="entry name" value="GPCR_Rhodpsn_7TM"/>
</dbReference>
<dbReference type="Gene3D" id="1.20.1070.10">
    <property type="entry name" value="Rhodopsin 7-helix transmembrane proteins"/>
    <property type="match status" value="1"/>
</dbReference>
<evidence type="ECO:0000259" key="20">
    <source>
        <dbReference type="PROSITE" id="PS50262"/>
    </source>
</evidence>
<dbReference type="GO" id="GO:0015297">
    <property type="term" value="F:antiporter activity"/>
    <property type="evidence" value="ECO:0007669"/>
    <property type="project" value="UniProtKB-KW"/>
</dbReference>
<dbReference type="InterPro" id="IPR000276">
    <property type="entry name" value="GPCR_Rhodpsn"/>
</dbReference>
<keyword evidence="9" id="KW-0769">Symport</keyword>
<feature type="transmembrane region" description="Helical" evidence="19">
    <location>
        <begin position="235"/>
        <end position="253"/>
    </location>
</feature>
<feature type="transmembrane region" description="Helical" evidence="19">
    <location>
        <begin position="460"/>
        <end position="480"/>
    </location>
</feature>
<dbReference type="GO" id="GO:0035249">
    <property type="term" value="P:synaptic transmission, glutamatergic"/>
    <property type="evidence" value="ECO:0007669"/>
    <property type="project" value="TreeGrafter"/>
</dbReference>
<dbReference type="Pfam" id="PF00001">
    <property type="entry name" value="7tm_1"/>
    <property type="match status" value="1"/>
</dbReference>
<protein>
    <submittedName>
        <fullName evidence="21">Vesicular glutamate transporter 2.2</fullName>
    </submittedName>
</protein>
<feature type="transmembrane region" description="Helical" evidence="19">
    <location>
        <begin position="724"/>
        <end position="742"/>
    </location>
</feature>
<organism evidence="21 22">
    <name type="scientific">Collichthys lucidus</name>
    <name type="common">Big head croaker</name>
    <name type="synonym">Sciaena lucida</name>
    <dbReference type="NCBI Taxonomy" id="240159"/>
    <lineage>
        <taxon>Eukaryota</taxon>
        <taxon>Metazoa</taxon>
        <taxon>Chordata</taxon>
        <taxon>Craniata</taxon>
        <taxon>Vertebrata</taxon>
        <taxon>Euteleostomi</taxon>
        <taxon>Actinopterygii</taxon>
        <taxon>Neopterygii</taxon>
        <taxon>Teleostei</taxon>
        <taxon>Neoteleostei</taxon>
        <taxon>Acanthomorphata</taxon>
        <taxon>Eupercaria</taxon>
        <taxon>Sciaenidae</taxon>
        <taxon>Collichthys</taxon>
    </lineage>
</organism>
<dbReference type="GO" id="GO:0030672">
    <property type="term" value="C:synaptic vesicle membrane"/>
    <property type="evidence" value="ECO:0007669"/>
    <property type="project" value="UniProtKB-SubCell"/>
</dbReference>
<feature type="transmembrane region" description="Helical" evidence="19">
    <location>
        <begin position="143"/>
        <end position="167"/>
    </location>
</feature>
<dbReference type="GO" id="GO:0050803">
    <property type="term" value="P:regulation of synapse structure or activity"/>
    <property type="evidence" value="ECO:0007669"/>
    <property type="project" value="TreeGrafter"/>
</dbReference>
<keyword evidence="14 19" id="KW-0472">Membrane</keyword>
<dbReference type="PRINTS" id="PR01157">
    <property type="entry name" value="P2YPURNOCPTR"/>
</dbReference>
<evidence type="ECO:0000256" key="13">
    <source>
        <dbReference type="ARBA" id="ARBA00023065"/>
    </source>
</evidence>
<evidence type="ECO:0000256" key="16">
    <source>
        <dbReference type="ARBA" id="ARBA00023201"/>
    </source>
</evidence>
<feature type="transmembrane region" description="Helical" evidence="19">
    <location>
        <begin position="627"/>
        <end position="645"/>
    </location>
</feature>
<feature type="transmembrane region" description="Helical" evidence="19">
    <location>
        <begin position="546"/>
        <end position="568"/>
    </location>
</feature>
<dbReference type="InterPro" id="IPR050382">
    <property type="entry name" value="MFS_Na/Anion_cotransporter"/>
</dbReference>
<dbReference type="GO" id="GO:0005313">
    <property type="term" value="F:L-glutamate transmembrane transporter activity"/>
    <property type="evidence" value="ECO:0007669"/>
    <property type="project" value="TreeGrafter"/>
</dbReference>
<feature type="domain" description="G-protein coupled receptors family 1 profile" evidence="20">
    <location>
        <begin position="43"/>
        <end position="297"/>
    </location>
</feature>
<feature type="transmembrane region" description="Helical" evidence="19">
    <location>
        <begin position="273"/>
        <end position="296"/>
    </location>
</feature>
<evidence type="ECO:0000256" key="1">
    <source>
        <dbReference type="ARBA" id="ARBA00004432"/>
    </source>
</evidence>
<keyword evidence="17" id="KW-0968">Cytoplasmic vesicle</keyword>
<dbReference type="AlphaFoldDB" id="A0A4U5UJ55"/>
<dbReference type="Proteomes" id="UP000298787">
    <property type="component" value="Chromosome 7"/>
</dbReference>
<dbReference type="GO" id="GO:0005326">
    <property type="term" value="F:neurotransmitter transmembrane transporter activity"/>
    <property type="evidence" value="ECO:0007669"/>
    <property type="project" value="TreeGrafter"/>
</dbReference>
<keyword evidence="18" id="KW-0297">G-protein coupled receptor</keyword>
<dbReference type="Gene3D" id="1.20.1250.20">
    <property type="entry name" value="MFS general substrate transporter like domains"/>
    <property type="match status" value="1"/>
</dbReference>
<keyword evidence="12" id="KW-0915">Sodium</keyword>
<dbReference type="GO" id="GO:0006814">
    <property type="term" value="P:sodium ion transport"/>
    <property type="evidence" value="ECO:0007669"/>
    <property type="project" value="UniProtKB-KW"/>
</dbReference>
<dbReference type="PROSITE" id="PS00237">
    <property type="entry name" value="G_PROTEIN_RECEP_F1_1"/>
    <property type="match status" value="1"/>
</dbReference>
<evidence type="ECO:0000256" key="2">
    <source>
        <dbReference type="ARBA" id="ARBA00004651"/>
    </source>
</evidence>
<comment type="similarity">
    <text evidence="18">Belongs to the G-protein coupled receptor 1 family.</text>
</comment>
<evidence type="ECO:0000256" key="15">
    <source>
        <dbReference type="ARBA" id="ARBA00023180"/>
    </source>
</evidence>
<evidence type="ECO:0000256" key="11">
    <source>
        <dbReference type="ARBA" id="ARBA00023018"/>
    </source>
</evidence>
<dbReference type="Pfam" id="PF07690">
    <property type="entry name" value="MFS_1"/>
    <property type="match status" value="1"/>
</dbReference>
<dbReference type="GO" id="GO:0005886">
    <property type="term" value="C:plasma membrane"/>
    <property type="evidence" value="ECO:0007669"/>
    <property type="project" value="UniProtKB-SubCell"/>
</dbReference>
<evidence type="ECO:0000256" key="5">
    <source>
        <dbReference type="ARBA" id="ARBA00022475"/>
    </source>
</evidence>